<name>F8AVD5_9ACTN</name>
<evidence type="ECO:0000256" key="1">
    <source>
        <dbReference type="SAM" id="MobiDB-lite"/>
    </source>
</evidence>
<accession>F8AVD5</accession>
<gene>
    <name evidence="2" type="ordered locus">FsymDg_0708</name>
</gene>
<keyword evidence="3" id="KW-1185">Reference proteome</keyword>
<dbReference type="AlphaFoldDB" id="F8AVD5"/>
<evidence type="ECO:0000313" key="2">
    <source>
        <dbReference type="EMBL" id="AEH08231.1"/>
    </source>
</evidence>
<dbReference type="Proteomes" id="UP000001549">
    <property type="component" value="Chromosome"/>
</dbReference>
<dbReference type="KEGG" id="fsy:FsymDg_0708"/>
<dbReference type="EMBL" id="CP002801">
    <property type="protein sequence ID" value="AEH08231.1"/>
    <property type="molecule type" value="Genomic_DNA"/>
</dbReference>
<evidence type="ECO:0000313" key="3">
    <source>
        <dbReference type="Proteomes" id="UP000001549"/>
    </source>
</evidence>
<feature type="compositionally biased region" description="Polar residues" evidence="1">
    <location>
        <begin position="1"/>
        <end position="11"/>
    </location>
</feature>
<organism evidence="2 3">
    <name type="scientific">Candidatus Protofrankia datiscae</name>
    <dbReference type="NCBI Taxonomy" id="2716812"/>
    <lineage>
        <taxon>Bacteria</taxon>
        <taxon>Bacillati</taxon>
        <taxon>Actinomycetota</taxon>
        <taxon>Actinomycetes</taxon>
        <taxon>Frankiales</taxon>
        <taxon>Frankiaceae</taxon>
        <taxon>Protofrankia</taxon>
    </lineage>
</organism>
<proteinExistence type="predicted"/>
<feature type="region of interest" description="Disordered" evidence="1">
    <location>
        <begin position="1"/>
        <end position="34"/>
    </location>
</feature>
<reference evidence="2 3" key="1">
    <citation type="submission" date="2011-05" db="EMBL/GenBank/DDBJ databases">
        <title>Complete sequence of chromosome of Frankia symbiont of Datisca glomerata.</title>
        <authorList>
            <consortium name="US DOE Joint Genome Institute"/>
            <person name="Lucas S."/>
            <person name="Han J."/>
            <person name="Lapidus A."/>
            <person name="Cheng J.-F."/>
            <person name="Goodwin L."/>
            <person name="Pitluck S."/>
            <person name="Peters L."/>
            <person name="Mikhailova N."/>
            <person name="Chertkov O."/>
            <person name="Teshima H."/>
            <person name="Han C."/>
            <person name="Tapia R."/>
            <person name="Land M."/>
            <person name="Hauser L."/>
            <person name="Kyrpides N."/>
            <person name="Ivanova N."/>
            <person name="Pagani I."/>
            <person name="Berry A."/>
            <person name="Pawlowski K."/>
            <person name="Persson T."/>
            <person name="Vanden Heuvel B."/>
            <person name="Benson D."/>
            <person name="Woyke T."/>
        </authorList>
    </citation>
    <scope>NUCLEOTIDE SEQUENCE [LARGE SCALE GENOMIC DNA]</scope>
    <source>
        <strain evidence="3">4085684</strain>
    </source>
</reference>
<protein>
    <submittedName>
        <fullName evidence="2">Uncharacterized protein</fullName>
    </submittedName>
</protein>
<sequence>MNLDNETTNIRMTAGRTTGVGASARLPRATIRPA</sequence>
<dbReference type="HOGENOM" id="CLU_3373914_0_0_11"/>